<gene>
    <name evidence="2" type="ORF">E2C01_045772</name>
</gene>
<dbReference type="AlphaFoldDB" id="A0A5B7G3A8"/>
<reference evidence="2 3" key="1">
    <citation type="submission" date="2019-05" db="EMBL/GenBank/DDBJ databases">
        <title>Another draft genome of Portunus trituberculatus and its Hox gene families provides insights of decapod evolution.</title>
        <authorList>
            <person name="Jeong J.-H."/>
            <person name="Song I."/>
            <person name="Kim S."/>
            <person name="Choi T."/>
            <person name="Kim D."/>
            <person name="Ryu S."/>
            <person name="Kim W."/>
        </authorList>
    </citation>
    <scope>NUCLEOTIDE SEQUENCE [LARGE SCALE GENOMIC DNA]</scope>
    <source>
        <tissue evidence="2">Muscle</tissue>
    </source>
</reference>
<accession>A0A5B7G3A8</accession>
<sequence>MAGWQAVTARLRAPPRPPQPPVAPRRSLAGLAAARQGPGNAKMASLIWCGVRVSVGASGRRLLLRGGEKIVNNLAPNELQQQQQQQQQGACWGLVRVVSPTRGRSEAAASGWILHLDHRNTPSHAHQHGVAAINRRVLLEGSCGRGWLTWTPRRALSCLAGTGRERRE</sequence>
<protein>
    <submittedName>
        <fullName evidence="2">Uncharacterized protein</fullName>
    </submittedName>
</protein>
<evidence type="ECO:0000313" key="2">
    <source>
        <dbReference type="EMBL" id="MPC51915.1"/>
    </source>
</evidence>
<feature type="region of interest" description="Disordered" evidence="1">
    <location>
        <begin position="1"/>
        <end position="25"/>
    </location>
</feature>
<name>A0A5B7G3A8_PORTR</name>
<dbReference type="EMBL" id="VSRR010010508">
    <property type="protein sequence ID" value="MPC51915.1"/>
    <property type="molecule type" value="Genomic_DNA"/>
</dbReference>
<evidence type="ECO:0000313" key="3">
    <source>
        <dbReference type="Proteomes" id="UP000324222"/>
    </source>
</evidence>
<feature type="compositionally biased region" description="Pro residues" evidence="1">
    <location>
        <begin position="14"/>
        <end position="23"/>
    </location>
</feature>
<organism evidence="2 3">
    <name type="scientific">Portunus trituberculatus</name>
    <name type="common">Swimming crab</name>
    <name type="synonym">Neptunus trituberculatus</name>
    <dbReference type="NCBI Taxonomy" id="210409"/>
    <lineage>
        <taxon>Eukaryota</taxon>
        <taxon>Metazoa</taxon>
        <taxon>Ecdysozoa</taxon>
        <taxon>Arthropoda</taxon>
        <taxon>Crustacea</taxon>
        <taxon>Multicrustacea</taxon>
        <taxon>Malacostraca</taxon>
        <taxon>Eumalacostraca</taxon>
        <taxon>Eucarida</taxon>
        <taxon>Decapoda</taxon>
        <taxon>Pleocyemata</taxon>
        <taxon>Brachyura</taxon>
        <taxon>Eubrachyura</taxon>
        <taxon>Portunoidea</taxon>
        <taxon>Portunidae</taxon>
        <taxon>Portuninae</taxon>
        <taxon>Portunus</taxon>
    </lineage>
</organism>
<proteinExistence type="predicted"/>
<evidence type="ECO:0000256" key="1">
    <source>
        <dbReference type="SAM" id="MobiDB-lite"/>
    </source>
</evidence>
<comment type="caution">
    <text evidence="2">The sequence shown here is derived from an EMBL/GenBank/DDBJ whole genome shotgun (WGS) entry which is preliminary data.</text>
</comment>
<keyword evidence="3" id="KW-1185">Reference proteome</keyword>
<dbReference type="Proteomes" id="UP000324222">
    <property type="component" value="Unassembled WGS sequence"/>
</dbReference>